<gene>
    <name evidence="3" type="ORF">RFI_17819</name>
</gene>
<keyword evidence="2" id="KW-1133">Transmembrane helix</keyword>
<feature type="transmembrane region" description="Helical" evidence="2">
    <location>
        <begin position="408"/>
        <end position="427"/>
    </location>
</feature>
<evidence type="ECO:0000256" key="2">
    <source>
        <dbReference type="SAM" id="Phobius"/>
    </source>
</evidence>
<comment type="caution">
    <text evidence="3">The sequence shown here is derived from an EMBL/GenBank/DDBJ whole genome shotgun (WGS) entry which is preliminary data.</text>
</comment>
<evidence type="ECO:0000256" key="1">
    <source>
        <dbReference type="SAM" id="MobiDB-lite"/>
    </source>
</evidence>
<feature type="transmembrane region" description="Helical" evidence="2">
    <location>
        <begin position="354"/>
        <end position="376"/>
    </location>
</feature>
<evidence type="ECO:0000313" key="4">
    <source>
        <dbReference type="Proteomes" id="UP000023152"/>
    </source>
</evidence>
<keyword evidence="4" id="KW-1185">Reference proteome</keyword>
<proteinExistence type="predicted"/>
<accession>X6N291</accession>
<keyword evidence="2" id="KW-0472">Membrane</keyword>
<dbReference type="Proteomes" id="UP000023152">
    <property type="component" value="Unassembled WGS sequence"/>
</dbReference>
<feature type="region of interest" description="Disordered" evidence="1">
    <location>
        <begin position="1"/>
        <end position="80"/>
    </location>
</feature>
<dbReference type="AlphaFoldDB" id="X6N291"/>
<feature type="transmembrane region" description="Helical" evidence="2">
    <location>
        <begin position="382"/>
        <end position="401"/>
    </location>
</feature>
<keyword evidence="2" id="KW-0812">Transmembrane</keyword>
<feature type="transmembrane region" description="Helical" evidence="2">
    <location>
        <begin position="326"/>
        <end position="347"/>
    </location>
</feature>
<dbReference type="EMBL" id="ASPP01013689">
    <property type="protein sequence ID" value="ETO19407.1"/>
    <property type="molecule type" value="Genomic_DNA"/>
</dbReference>
<sequence>MEEDESGMLSSPNPPSENDAGTYTNAKKKMATSDAPKQEQNKKEKNFLLGSQPPQSKSGKGDEKITEKSPTPLSDMDEDEKAMHKEMTRLVKQESNKGNSGDMTLLSLKANGIVDTQSVTEEDYQTAAGGVSVAIDAQQLVNTASNPIEPVSGRFSREIIKNKDIKEEREELLVDFFFFAIVYEINSDGSDHHSTVYQPPAHAGVGIRKGSGSSKDTNKSVGYGMYSKEAEMATFDHPLQQPSSRHGSYETPNGAIATERYSFDKTIDIDPTPRNPNQFANINNAVYILPSTDISQITDPLHPDPSFFSTKRGHTDDEASTKHCLILYHGANFVLAVIAMTTMALCLAIALCKLFVLISSLFSLSVVELVLLLLLFCKSDVAYLLHGSCIFICAMRIGTTLWQNRHCLGLVFFPSYLFPKFAMYIPVSHSVQWKEKFADYISDPHILKIVVYECFIKTPIAFFLSGICLILFSGVLGIMLSPLMYWITPSYFTDNKFCLFGSVQKTDNGMFVYLFIKIKKYIPSLFQINIQFILLKKETYIAVDGLLSSLEIQLEHFFYSSQFYHLLCIYVVMEPEDYSQ</sequence>
<feature type="compositionally biased region" description="Basic and acidic residues" evidence="1">
    <location>
        <begin position="36"/>
        <end position="46"/>
    </location>
</feature>
<organism evidence="3 4">
    <name type="scientific">Reticulomyxa filosa</name>
    <dbReference type="NCBI Taxonomy" id="46433"/>
    <lineage>
        <taxon>Eukaryota</taxon>
        <taxon>Sar</taxon>
        <taxon>Rhizaria</taxon>
        <taxon>Retaria</taxon>
        <taxon>Foraminifera</taxon>
        <taxon>Monothalamids</taxon>
        <taxon>Reticulomyxidae</taxon>
        <taxon>Reticulomyxa</taxon>
    </lineage>
</organism>
<evidence type="ECO:0000313" key="3">
    <source>
        <dbReference type="EMBL" id="ETO19407.1"/>
    </source>
</evidence>
<protein>
    <submittedName>
        <fullName evidence="3">Uncharacterized protein</fullName>
    </submittedName>
</protein>
<name>X6N291_RETFI</name>
<feature type="transmembrane region" description="Helical" evidence="2">
    <location>
        <begin position="460"/>
        <end position="487"/>
    </location>
</feature>
<reference evidence="3 4" key="1">
    <citation type="journal article" date="2013" name="Curr. Biol.">
        <title>The Genome of the Foraminiferan Reticulomyxa filosa.</title>
        <authorList>
            <person name="Glockner G."/>
            <person name="Hulsmann N."/>
            <person name="Schleicher M."/>
            <person name="Noegel A.A."/>
            <person name="Eichinger L."/>
            <person name="Gallinger C."/>
            <person name="Pawlowski J."/>
            <person name="Sierra R."/>
            <person name="Euteneuer U."/>
            <person name="Pillet L."/>
            <person name="Moustafa A."/>
            <person name="Platzer M."/>
            <person name="Groth M."/>
            <person name="Szafranski K."/>
            <person name="Schliwa M."/>
        </authorList>
    </citation>
    <scope>NUCLEOTIDE SEQUENCE [LARGE SCALE GENOMIC DNA]</scope>
</reference>